<organism evidence="2">
    <name type="scientific">Arundo donax</name>
    <name type="common">Giant reed</name>
    <name type="synonym">Donax arundinaceus</name>
    <dbReference type="NCBI Taxonomy" id="35708"/>
    <lineage>
        <taxon>Eukaryota</taxon>
        <taxon>Viridiplantae</taxon>
        <taxon>Streptophyta</taxon>
        <taxon>Embryophyta</taxon>
        <taxon>Tracheophyta</taxon>
        <taxon>Spermatophyta</taxon>
        <taxon>Magnoliopsida</taxon>
        <taxon>Liliopsida</taxon>
        <taxon>Poales</taxon>
        <taxon>Poaceae</taxon>
        <taxon>PACMAD clade</taxon>
        <taxon>Arundinoideae</taxon>
        <taxon>Arundineae</taxon>
        <taxon>Arundo</taxon>
    </lineage>
</organism>
<dbReference type="EMBL" id="GBRH01165137">
    <property type="protein sequence ID" value="JAE32759.1"/>
    <property type="molecule type" value="Transcribed_RNA"/>
</dbReference>
<dbReference type="AlphaFoldDB" id="A0A0A9HAB4"/>
<protein>
    <submittedName>
        <fullName evidence="2">Uncharacterized protein</fullName>
    </submittedName>
</protein>
<sequence>MRSPSPTAWKAQRRKRWKWPRRRSTWSSTRGSSISEYPTGTPIVASILEPLR</sequence>
<feature type="compositionally biased region" description="Low complexity" evidence="1">
    <location>
        <begin position="25"/>
        <end position="35"/>
    </location>
</feature>
<proteinExistence type="predicted"/>
<evidence type="ECO:0000313" key="2">
    <source>
        <dbReference type="EMBL" id="JAE32759.1"/>
    </source>
</evidence>
<feature type="region of interest" description="Disordered" evidence="1">
    <location>
        <begin position="1"/>
        <end position="39"/>
    </location>
</feature>
<evidence type="ECO:0000256" key="1">
    <source>
        <dbReference type="SAM" id="MobiDB-lite"/>
    </source>
</evidence>
<reference evidence="2" key="2">
    <citation type="journal article" date="2015" name="Data Brief">
        <title>Shoot transcriptome of the giant reed, Arundo donax.</title>
        <authorList>
            <person name="Barrero R.A."/>
            <person name="Guerrero F.D."/>
            <person name="Moolhuijzen P."/>
            <person name="Goolsby J.A."/>
            <person name="Tidwell J."/>
            <person name="Bellgard S.E."/>
            <person name="Bellgard M.I."/>
        </authorList>
    </citation>
    <scope>NUCLEOTIDE SEQUENCE</scope>
    <source>
        <tissue evidence="2">Shoot tissue taken approximately 20 cm above the soil surface</tissue>
    </source>
</reference>
<feature type="compositionally biased region" description="Basic residues" evidence="1">
    <location>
        <begin position="11"/>
        <end position="24"/>
    </location>
</feature>
<name>A0A0A9HAB4_ARUDO</name>
<reference evidence="2" key="1">
    <citation type="submission" date="2014-09" db="EMBL/GenBank/DDBJ databases">
        <authorList>
            <person name="Magalhaes I.L.F."/>
            <person name="Oliveira U."/>
            <person name="Santos F.R."/>
            <person name="Vidigal T.H.D.A."/>
            <person name="Brescovit A.D."/>
            <person name="Santos A.J."/>
        </authorList>
    </citation>
    <scope>NUCLEOTIDE SEQUENCE</scope>
    <source>
        <tissue evidence="2">Shoot tissue taken approximately 20 cm above the soil surface</tissue>
    </source>
</reference>
<accession>A0A0A9HAB4</accession>